<dbReference type="PROSITE" id="PS50076">
    <property type="entry name" value="DNAJ_2"/>
    <property type="match status" value="1"/>
</dbReference>
<dbReference type="InterPro" id="IPR008971">
    <property type="entry name" value="HSP40/DnaJ_pept-bd"/>
</dbReference>
<evidence type="ECO:0000313" key="7">
    <source>
        <dbReference type="Proteomes" id="UP000521676"/>
    </source>
</evidence>
<dbReference type="PANTHER" id="PTHR43096">
    <property type="entry name" value="DNAJ HOMOLOG 1, MITOCHONDRIAL-RELATED"/>
    <property type="match status" value="1"/>
</dbReference>
<feature type="binding site" evidence="2">
    <location>
        <position position="192"/>
    </location>
    <ligand>
        <name>Zn(2+)</name>
        <dbReference type="ChEBI" id="CHEBI:29105"/>
        <label>1</label>
    </ligand>
</feature>
<accession>A0A8T7LTT8</accession>
<reference evidence="6" key="2">
    <citation type="journal article" date="2024" name="Nature">
        <title>Anoxygenic phototroph of the Chloroflexota uses a type I reaction centre.</title>
        <authorList>
            <person name="Tsuji J.M."/>
            <person name="Shaw N.A."/>
            <person name="Nagashima S."/>
            <person name="Venkiteswaran J.J."/>
            <person name="Schiff S.L."/>
            <person name="Watanabe T."/>
            <person name="Fukui M."/>
            <person name="Hanada S."/>
            <person name="Tank M."/>
            <person name="Neufeld J.D."/>
        </authorList>
    </citation>
    <scope>NUCLEOTIDE SEQUENCE</scope>
    <source>
        <strain evidence="6">L227-S17</strain>
    </source>
</reference>
<dbReference type="GO" id="GO:0008270">
    <property type="term" value="F:zinc ion binding"/>
    <property type="evidence" value="ECO:0007669"/>
    <property type="project" value="UniProtKB-UniRule"/>
</dbReference>
<dbReference type="EMBL" id="JACATZ010000001">
    <property type="protein sequence ID" value="NWJ44247.1"/>
    <property type="molecule type" value="Genomic_DNA"/>
</dbReference>
<dbReference type="GO" id="GO:0005524">
    <property type="term" value="F:ATP binding"/>
    <property type="evidence" value="ECO:0007669"/>
    <property type="project" value="InterPro"/>
</dbReference>
<dbReference type="Gene3D" id="6.20.20.10">
    <property type="match status" value="1"/>
</dbReference>
<keyword evidence="2" id="KW-0862">Zinc</keyword>
<keyword evidence="2" id="KW-0346">Stress response</keyword>
<comment type="similarity">
    <text evidence="2">Belongs to the DnaJ family.</text>
</comment>
<dbReference type="GO" id="GO:0005737">
    <property type="term" value="C:cytoplasm"/>
    <property type="evidence" value="ECO:0007669"/>
    <property type="project" value="UniProtKB-SubCell"/>
</dbReference>
<reference evidence="5 7" key="1">
    <citation type="submission" date="2020-06" db="EMBL/GenBank/DDBJ databases">
        <title>Anoxygenic phototrophic Chloroflexota member uses a Type I reaction center.</title>
        <authorList>
            <person name="Tsuji J.M."/>
            <person name="Shaw N.A."/>
            <person name="Nagashima S."/>
            <person name="Venkiteswaran J."/>
            <person name="Schiff S.L."/>
            <person name="Hanada S."/>
            <person name="Tank M."/>
            <person name="Neufeld J.D."/>
        </authorList>
    </citation>
    <scope>NUCLEOTIDE SEQUENCE [LARGE SCALE GENOMIC DNA]</scope>
    <source>
        <strain evidence="5">L227-S17</strain>
    </source>
</reference>
<dbReference type="GO" id="GO:0051082">
    <property type="term" value="F:unfolded protein binding"/>
    <property type="evidence" value="ECO:0007669"/>
    <property type="project" value="UniProtKB-UniRule"/>
</dbReference>
<dbReference type="InterPro" id="IPR018253">
    <property type="entry name" value="DnaJ_domain_CS"/>
</dbReference>
<feature type="binding site" evidence="2">
    <location>
        <position position="175"/>
    </location>
    <ligand>
        <name>Zn(2+)</name>
        <dbReference type="ChEBI" id="CHEBI:29105"/>
        <label>1</label>
    </ligand>
</feature>
<dbReference type="SUPFAM" id="SSF57938">
    <property type="entry name" value="DnaJ/Hsp40 cysteine-rich domain"/>
    <property type="match status" value="1"/>
</dbReference>
<feature type="binding site" evidence="2">
    <location>
        <position position="189"/>
    </location>
    <ligand>
        <name>Zn(2+)</name>
        <dbReference type="ChEBI" id="CHEBI:29105"/>
        <label>1</label>
    </ligand>
</feature>
<comment type="caution">
    <text evidence="2">Lacks conserved residue(s) required for the propagation of feature annotation.</text>
</comment>
<dbReference type="CDD" id="cd06257">
    <property type="entry name" value="DnaJ"/>
    <property type="match status" value="1"/>
</dbReference>
<dbReference type="PANTHER" id="PTHR43096:SF52">
    <property type="entry name" value="DNAJ HOMOLOG 1, MITOCHONDRIAL-RELATED"/>
    <property type="match status" value="1"/>
</dbReference>
<dbReference type="HAMAP" id="MF_01152">
    <property type="entry name" value="DnaJ"/>
    <property type="match status" value="1"/>
</dbReference>
<dbReference type="GO" id="GO:0006260">
    <property type="term" value="P:DNA replication"/>
    <property type="evidence" value="ECO:0007669"/>
    <property type="project" value="UniProtKB-KW"/>
</dbReference>
<feature type="binding site" evidence="2">
    <location>
        <position position="189"/>
    </location>
    <ligand>
        <name>Zn(2+)</name>
        <dbReference type="ChEBI" id="CHEBI:29105"/>
        <label>2</label>
    </ligand>
</feature>
<comment type="domain">
    <text evidence="2">The J domain is necessary and sufficient to stimulate DnaK ATPase activity. Zinc center 1 plays an important role in the autonomous, DnaK-independent chaperone activity of DnaJ. Zinc center 2 is essential for interaction with DnaK and for DnaJ activity.</text>
</comment>
<keyword evidence="8" id="KW-1185">Reference proteome</keyword>
<dbReference type="GO" id="GO:0009408">
    <property type="term" value="P:response to heat"/>
    <property type="evidence" value="ECO:0007669"/>
    <property type="project" value="InterPro"/>
</dbReference>
<dbReference type="PRINTS" id="PR00625">
    <property type="entry name" value="JDOMAIN"/>
</dbReference>
<evidence type="ECO:0000256" key="1">
    <source>
        <dbReference type="ARBA" id="ARBA00023186"/>
    </source>
</evidence>
<evidence type="ECO:0000256" key="3">
    <source>
        <dbReference type="SAM" id="MobiDB-lite"/>
    </source>
</evidence>
<dbReference type="Gene3D" id="1.10.287.110">
    <property type="entry name" value="DnaJ domain"/>
    <property type="match status" value="1"/>
</dbReference>
<dbReference type="Gene3D" id="2.60.260.20">
    <property type="entry name" value="Urease metallochaperone UreE, N-terminal domain"/>
    <property type="match status" value="2"/>
</dbReference>
<keyword evidence="2" id="KW-0479">Metal-binding</keyword>
<evidence type="ECO:0000256" key="2">
    <source>
        <dbReference type="HAMAP-Rule" id="MF_01152"/>
    </source>
</evidence>
<comment type="subcellular location">
    <subcellularLocation>
        <location evidence="2">Cytoplasm</location>
    </subcellularLocation>
</comment>
<sequence length="344" mass="38173">MASKDYYKILELQRTATEADVKSAYRRLARKYHPDVNPNDNQAEERFKEVGEAYEVLSNAEKRRKYDQWGADWEKYDKAGAGSYSGWSGGSGYNTKDNGFGDIFDQIFGKTRNKPPQGQGYNTTTFNQGNQSANPRSYAARPQKGEDREQQIELTLEECYNGTLRQLQIQSSDICNLCNGTGLRSGQRCSNCAGLGIVPRTKRLEVRIPAGVEESSRVRVAGEGGAGIGGGQRGDLFLKVHVQPHPQFERKGNDLHTSINIPVYTAILGGEAEVTSLKGGKFILNIPEETPNGKVFRLSGQGIPILNQPGVRGDLYIKLTVVLPSNLTVQEKELFRKLKEQRPD</sequence>
<name>A0A8T7LTT8_9CHLR</name>
<feature type="domain" description="J" evidence="4">
    <location>
        <begin position="5"/>
        <end position="70"/>
    </location>
</feature>
<dbReference type="Proteomes" id="UP000521676">
    <property type="component" value="Unassembled WGS sequence"/>
</dbReference>
<gene>
    <name evidence="2" type="primary">dnaJ</name>
    <name evidence="5" type="ORF">HXX08_00065</name>
    <name evidence="6" type="ORF">OZ401_001933</name>
</gene>
<keyword evidence="1 2" id="KW-0143">Chaperone</keyword>
<dbReference type="GO" id="GO:0042026">
    <property type="term" value="P:protein refolding"/>
    <property type="evidence" value="ECO:0007669"/>
    <property type="project" value="TreeGrafter"/>
</dbReference>
<dbReference type="PROSITE" id="PS00636">
    <property type="entry name" value="DNAJ_1"/>
    <property type="match status" value="1"/>
</dbReference>
<comment type="function">
    <text evidence="2">Participates actively in the response to hyperosmotic and heat shock by preventing the aggregation of stress-denatured proteins and by disaggregating proteins, also in an autonomous, DnaK-independent fashion. Unfolded proteins bind initially to DnaJ; upon interaction with the DnaJ-bound protein, DnaK hydrolyzes its bound ATP, resulting in the formation of a stable complex. GrpE releases ADP from DnaK; ATP binding to DnaK triggers the release of the substrate protein, thus completing the reaction cycle. Several rounds of ATP-dependent interactions between DnaJ, DnaK and GrpE are required for fully efficient folding. Also involved, together with DnaK and GrpE, in the DNA replication of plasmids through activation of initiation proteins.</text>
</comment>
<dbReference type="Pfam" id="PF00226">
    <property type="entry name" value="DnaJ"/>
    <property type="match status" value="1"/>
</dbReference>
<evidence type="ECO:0000313" key="8">
    <source>
        <dbReference type="Proteomes" id="UP001431572"/>
    </source>
</evidence>
<feature type="region of interest" description="Disordered" evidence="3">
    <location>
        <begin position="112"/>
        <end position="148"/>
    </location>
</feature>
<proteinExistence type="inferred from homology"/>
<dbReference type="SUPFAM" id="SSF49493">
    <property type="entry name" value="HSP40/DnaJ peptide-binding domain"/>
    <property type="match status" value="2"/>
</dbReference>
<evidence type="ECO:0000313" key="6">
    <source>
        <dbReference type="EMBL" id="WJW66144.1"/>
    </source>
</evidence>
<dbReference type="InterPro" id="IPR012724">
    <property type="entry name" value="DnaJ"/>
</dbReference>
<keyword evidence="2" id="KW-0677">Repeat</keyword>
<dbReference type="EMBL" id="CP128399">
    <property type="protein sequence ID" value="WJW66144.1"/>
    <property type="molecule type" value="Genomic_DNA"/>
</dbReference>
<feature type="binding site" evidence="2">
    <location>
        <position position="178"/>
    </location>
    <ligand>
        <name>Zn(2+)</name>
        <dbReference type="ChEBI" id="CHEBI:29105"/>
        <label>1</label>
    </ligand>
</feature>
<dbReference type="RefSeq" id="WP_341468025.1">
    <property type="nucleotide sequence ID" value="NZ_CP128399.1"/>
</dbReference>
<evidence type="ECO:0000259" key="4">
    <source>
        <dbReference type="PROSITE" id="PS50076"/>
    </source>
</evidence>
<comment type="subunit">
    <text evidence="2">Homodimer.</text>
</comment>
<dbReference type="FunFam" id="2.60.260.20:FF:000013">
    <property type="entry name" value="DnaJ subfamily B member 11"/>
    <property type="match status" value="1"/>
</dbReference>
<dbReference type="InterPro" id="IPR001623">
    <property type="entry name" value="DnaJ_domain"/>
</dbReference>
<protein>
    <recommendedName>
        <fullName evidence="2">Chaperone protein DnaJ</fullName>
    </recommendedName>
</protein>
<dbReference type="Pfam" id="PF01556">
    <property type="entry name" value="DnaJ_C"/>
    <property type="match status" value="1"/>
</dbReference>
<feature type="compositionally biased region" description="Polar residues" evidence="3">
    <location>
        <begin position="114"/>
        <end position="135"/>
    </location>
</feature>
<keyword evidence="2" id="KW-0963">Cytoplasm</keyword>
<dbReference type="SUPFAM" id="SSF46565">
    <property type="entry name" value="Chaperone J-domain"/>
    <property type="match status" value="1"/>
</dbReference>
<dbReference type="SMART" id="SM00271">
    <property type="entry name" value="DnaJ"/>
    <property type="match status" value="1"/>
</dbReference>
<evidence type="ECO:0000313" key="5">
    <source>
        <dbReference type="EMBL" id="NWJ44247.1"/>
    </source>
</evidence>
<keyword evidence="2" id="KW-0235">DNA replication</keyword>
<dbReference type="CDD" id="cd10747">
    <property type="entry name" value="DnaJ_C"/>
    <property type="match status" value="1"/>
</dbReference>
<dbReference type="Proteomes" id="UP001431572">
    <property type="component" value="Chromosome 1"/>
</dbReference>
<dbReference type="InterPro" id="IPR036869">
    <property type="entry name" value="J_dom_sf"/>
</dbReference>
<dbReference type="InterPro" id="IPR002939">
    <property type="entry name" value="DnaJ_C"/>
</dbReference>
<comment type="cofactor">
    <cofactor evidence="2">
        <name>Zn(2+)</name>
        <dbReference type="ChEBI" id="CHEBI:29105"/>
    </cofactor>
    <text evidence="2">Binds 2 Zn(2+) ions per monomer.</text>
</comment>
<dbReference type="InterPro" id="IPR036410">
    <property type="entry name" value="HSP_DnaJ_Cys-rich_dom_sf"/>
</dbReference>
<organism evidence="5 7">
    <name type="scientific">Candidatus Chlorohelix allophototropha</name>
    <dbReference type="NCBI Taxonomy" id="3003348"/>
    <lineage>
        <taxon>Bacteria</taxon>
        <taxon>Bacillati</taxon>
        <taxon>Chloroflexota</taxon>
        <taxon>Chloroflexia</taxon>
        <taxon>Candidatus Chloroheliales</taxon>
        <taxon>Candidatus Chloroheliaceae</taxon>
        <taxon>Candidatus Chlorohelix</taxon>
    </lineage>
</organism>
<dbReference type="AlphaFoldDB" id="A0A8T7LTT8"/>